<dbReference type="InterPro" id="IPR021678">
    <property type="entry name" value="DUF3263"/>
</dbReference>
<name>A0A346Y2N9_9ACTN</name>
<proteinExistence type="predicted"/>
<dbReference type="Pfam" id="PF11662">
    <property type="entry name" value="DUF3263"/>
    <property type="match status" value="1"/>
</dbReference>
<dbReference type="Proteomes" id="UP000264006">
    <property type="component" value="Chromosome"/>
</dbReference>
<dbReference type="RefSeq" id="WP_114593039.1">
    <property type="nucleotide sequence ID" value="NZ_CAXIBR010000001.1"/>
</dbReference>
<dbReference type="AlphaFoldDB" id="A0A346Y2N9"/>
<accession>A0A346Y2N9</accession>
<evidence type="ECO:0000313" key="2">
    <source>
        <dbReference type="EMBL" id="AXV08736.1"/>
    </source>
</evidence>
<evidence type="ECO:0000256" key="1">
    <source>
        <dbReference type="SAM" id="MobiDB-lite"/>
    </source>
</evidence>
<gene>
    <name evidence="2" type="ORF">DVS28_a4068</name>
</gene>
<reference evidence="2 3" key="1">
    <citation type="submission" date="2018-09" db="EMBL/GenBank/DDBJ databases">
        <title>Complete genome sequence of Euzebya sp. DY32-46 isolated from seawater of Pacific Ocean.</title>
        <authorList>
            <person name="Xu L."/>
            <person name="Wu Y.-H."/>
            <person name="Xu X.-W."/>
        </authorList>
    </citation>
    <scope>NUCLEOTIDE SEQUENCE [LARGE SCALE GENOMIC DNA]</scope>
    <source>
        <strain evidence="2 3">DY32-46</strain>
    </source>
</reference>
<organism evidence="2 3">
    <name type="scientific">Euzebya pacifica</name>
    <dbReference type="NCBI Taxonomy" id="1608957"/>
    <lineage>
        <taxon>Bacteria</taxon>
        <taxon>Bacillati</taxon>
        <taxon>Actinomycetota</taxon>
        <taxon>Nitriliruptoria</taxon>
        <taxon>Euzebyales</taxon>
    </lineage>
</organism>
<protein>
    <recommendedName>
        <fullName evidence="4">DUF3263 domain-containing protein</fullName>
    </recommendedName>
</protein>
<dbReference type="EMBL" id="CP031165">
    <property type="protein sequence ID" value="AXV08736.1"/>
    <property type="molecule type" value="Genomic_DNA"/>
</dbReference>
<evidence type="ECO:0000313" key="3">
    <source>
        <dbReference type="Proteomes" id="UP000264006"/>
    </source>
</evidence>
<dbReference type="KEGG" id="euz:DVS28_a4068"/>
<dbReference type="OrthoDB" id="3268863at2"/>
<keyword evidence="3" id="KW-1185">Reference proteome</keyword>
<evidence type="ECO:0008006" key="4">
    <source>
        <dbReference type="Google" id="ProtNLM"/>
    </source>
</evidence>
<sequence length="102" mass="11627">MSNTQTSEAVKPLTSRERAVLAFERDTAVRDANKQEAIREHFGFTPSYYYAILADLLDRPEAEVADPLLIRRLRRRRDQRSSRGDAGLSEQVGRPGRRPATK</sequence>
<feature type="region of interest" description="Disordered" evidence="1">
    <location>
        <begin position="73"/>
        <end position="102"/>
    </location>
</feature>